<reference evidence="2 3" key="3">
    <citation type="journal article" date="2010" name="BMC Genomics">
        <title>Transcriptome sequencing and comparative analysis of cucumber flowers with different sex types.</title>
        <authorList>
            <person name="Guo S."/>
            <person name="Zheng Y."/>
            <person name="Joung J.G."/>
            <person name="Liu S."/>
            <person name="Zhang Z."/>
            <person name="Crasta O.R."/>
            <person name="Sobral B.W."/>
            <person name="Xu Y."/>
            <person name="Huang S."/>
            <person name="Fei Z."/>
        </authorList>
    </citation>
    <scope>NUCLEOTIDE SEQUENCE [LARGE SCALE GENOMIC DNA]</scope>
    <source>
        <strain evidence="3">cv. 9930</strain>
    </source>
</reference>
<reference evidence="2 3" key="2">
    <citation type="journal article" date="2009" name="PLoS ONE">
        <title>An integrated genetic and cytogenetic map of the cucumber genome.</title>
        <authorList>
            <person name="Ren Y."/>
            <person name="Zhang Z."/>
            <person name="Liu J."/>
            <person name="Staub J.E."/>
            <person name="Han Y."/>
            <person name="Cheng Z."/>
            <person name="Li X."/>
            <person name="Lu J."/>
            <person name="Miao H."/>
            <person name="Kang H."/>
            <person name="Xie B."/>
            <person name="Gu X."/>
            <person name="Wang X."/>
            <person name="Du Y."/>
            <person name="Jin W."/>
            <person name="Huang S."/>
        </authorList>
    </citation>
    <scope>NUCLEOTIDE SEQUENCE [LARGE SCALE GENOMIC DNA]</scope>
    <source>
        <strain evidence="3">cv. 9930</strain>
    </source>
</reference>
<evidence type="ECO:0000313" key="2">
    <source>
        <dbReference type="EMBL" id="KGN66791.1"/>
    </source>
</evidence>
<reference evidence="2 3" key="4">
    <citation type="journal article" date="2011" name="BMC Genomics">
        <title>RNA-Seq improves annotation of protein-coding genes in the cucumber genome.</title>
        <authorList>
            <person name="Li Z."/>
            <person name="Zhang Z."/>
            <person name="Yan P."/>
            <person name="Huang S."/>
            <person name="Fei Z."/>
            <person name="Lin K."/>
        </authorList>
    </citation>
    <scope>NUCLEOTIDE SEQUENCE [LARGE SCALE GENOMIC DNA]</scope>
    <source>
        <strain evidence="3">cv. 9930</strain>
    </source>
</reference>
<proteinExistence type="predicted"/>
<feature type="compositionally biased region" description="Pro residues" evidence="1">
    <location>
        <begin position="83"/>
        <end position="126"/>
    </location>
</feature>
<dbReference type="AlphaFoldDB" id="A0A0A0M3I1"/>
<gene>
    <name evidence="2" type="ORF">Csa_1G690285</name>
</gene>
<organism evidence="2 3">
    <name type="scientific">Cucumis sativus</name>
    <name type="common">Cucumber</name>
    <dbReference type="NCBI Taxonomy" id="3659"/>
    <lineage>
        <taxon>Eukaryota</taxon>
        <taxon>Viridiplantae</taxon>
        <taxon>Streptophyta</taxon>
        <taxon>Embryophyta</taxon>
        <taxon>Tracheophyta</taxon>
        <taxon>Spermatophyta</taxon>
        <taxon>Magnoliopsida</taxon>
        <taxon>eudicotyledons</taxon>
        <taxon>Gunneridae</taxon>
        <taxon>Pentapetalae</taxon>
        <taxon>rosids</taxon>
        <taxon>fabids</taxon>
        <taxon>Cucurbitales</taxon>
        <taxon>Cucurbitaceae</taxon>
        <taxon>Benincaseae</taxon>
        <taxon>Cucumis</taxon>
    </lineage>
</organism>
<sequence length="135" mass="14368">MHSLSPPSNPHLHRLHPSDKIHLPPPPPFYSDQPLPELAPPCTTCSLAMAEPSHPQTPLLLHRPSPTPPPAPIPVAPPTCSTPFPPPQPRILPRFSPPLAPLQLPFPLPLPCTPASPPLSSPPQPPQSSSAPPEL</sequence>
<feature type="region of interest" description="Disordered" evidence="1">
    <location>
        <begin position="1"/>
        <end position="135"/>
    </location>
</feature>
<protein>
    <submittedName>
        <fullName evidence="2">Uncharacterized protein</fullName>
    </submittedName>
</protein>
<accession>A0A0A0M3I1</accession>
<dbReference type="EMBL" id="CM002922">
    <property type="protein sequence ID" value="KGN66791.1"/>
    <property type="molecule type" value="Genomic_DNA"/>
</dbReference>
<dbReference type="Gramene" id="KGN66791">
    <property type="protein sequence ID" value="KGN66791"/>
    <property type="gene ID" value="Csa_1G690285"/>
</dbReference>
<reference evidence="2 3" key="1">
    <citation type="journal article" date="2009" name="Nat. Genet.">
        <title>The genome of the cucumber, Cucumis sativus L.</title>
        <authorList>
            <person name="Huang S."/>
            <person name="Li R."/>
            <person name="Zhang Z."/>
            <person name="Li L."/>
            <person name="Gu X."/>
            <person name="Fan W."/>
            <person name="Lucas W.J."/>
            <person name="Wang X."/>
            <person name="Xie B."/>
            <person name="Ni P."/>
            <person name="Ren Y."/>
            <person name="Zhu H."/>
            <person name="Li J."/>
            <person name="Lin K."/>
            <person name="Jin W."/>
            <person name="Fei Z."/>
            <person name="Li G."/>
            <person name="Staub J."/>
            <person name="Kilian A."/>
            <person name="van der Vossen E.A."/>
            <person name="Wu Y."/>
            <person name="Guo J."/>
            <person name="He J."/>
            <person name="Jia Z."/>
            <person name="Ren Y."/>
            <person name="Tian G."/>
            <person name="Lu Y."/>
            <person name="Ruan J."/>
            <person name="Qian W."/>
            <person name="Wang M."/>
            <person name="Huang Q."/>
            <person name="Li B."/>
            <person name="Xuan Z."/>
            <person name="Cao J."/>
            <person name="Asan"/>
            <person name="Wu Z."/>
            <person name="Zhang J."/>
            <person name="Cai Q."/>
            <person name="Bai Y."/>
            <person name="Zhao B."/>
            <person name="Han Y."/>
            <person name="Li Y."/>
            <person name="Li X."/>
            <person name="Wang S."/>
            <person name="Shi Q."/>
            <person name="Liu S."/>
            <person name="Cho W.K."/>
            <person name="Kim J.Y."/>
            <person name="Xu Y."/>
            <person name="Heller-Uszynska K."/>
            <person name="Miao H."/>
            <person name="Cheng Z."/>
            <person name="Zhang S."/>
            <person name="Wu J."/>
            <person name="Yang Y."/>
            <person name="Kang H."/>
            <person name="Li M."/>
            <person name="Liang H."/>
            <person name="Ren X."/>
            <person name="Shi Z."/>
            <person name="Wen M."/>
            <person name="Jian M."/>
            <person name="Yang H."/>
            <person name="Zhang G."/>
            <person name="Yang Z."/>
            <person name="Chen R."/>
            <person name="Liu S."/>
            <person name="Li J."/>
            <person name="Ma L."/>
            <person name="Liu H."/>
            <person name="Zhou Y."/>
            <person name="Zhao J."/>
            <person name="Fang X."/>
            <person name="Li G."/>
            <person name="Fang L."/>
            <person name="Li Y."/>
            <person name="Liu D."/>
            <person name="Zheng H."/>
            <person name="Zhang Y."/>
            <person name="Qin N."/>
            <person name="Li Z."/>
            <person name="Yang G."/>
            <person name="Yang S."/>
            <person name="Bolund L."/>
            <person name="Kristiansen K."/>
            <person name="Zheng H."/>
            <person name="Li S."/>
            <person name="Zhang X."/>
            <person name="Yang H."/>
            <person name="Wang J."/>
            <person name="Sun R."/>
            <person name="Zhang B."/>
            <person name="Jiang S."/>
            <person name="Wang J."/>
            <person name="Du Y."/>
            <person name="Li S."/>
        </authorList>
    </citation>
    <scope>NUCLEOTIDE SEQUENCE [LARGE SCALE GENOMIC DNA]</scope>
    <source>
        <strain evidence="3">cv. 9930</strain>
    </source>
</reference>
<evidence type="ECO:0000256" key="1">
    <source>
        <dbReference type="SAM" id="MobiDB-lite"/>
    </source>
</evidence>
<feature type="compositionally biased region" description="Pro residues" evidence="1">
    <location>
        <begin position="65"/>
        <end position="77"/>
    </location>
</feature>
<dbReference type="Proteomes" id="UP000029981">
    <property type="component" value="Chromosome 1"/>
</dbReference>
<name>A0A0A0M3I1_CUCSA</name>
<keyword evidence="3" id="KW-1185">Reference proteome</keyword>
<evidence type="ECO:0000313" key="3">
    <source>
        <dbReference type="Proteomes" id="UP000029981"/>
    </source>
</evidence>
<dbReference type="PRINTS" id="PR01217">
    <property type="entry name" value="PRICHEXTENSN"/>
</dbReference>